<dbReference type="GO" id="GO:0004534">
    <property type="term" value="F:5'-3' RNA exonuclease activity"/>
    <property type="evidence" value="ECO:0007669"/>
    <property type="project" value="TreeGrafter"/>
</dbReference>
<sequence>MNQQRSRRFRTAKDAEDARQKALEKGEELPEDDPFDTNCITPGTAFMIKLTQELRYFISKKVSEDADWRNVEIVLSGPEVPGEGEHKIMEYIRLSKAQTDYDPNTRHCLYGLDADLLMLGLLSHDPHFALLREEVTFGKNQKKKAGLNDQKFYLLHLCLMREYLNMEFSQLQNTLPFDYDFERILDDFILLALFIGNDFLPHLPNLHINEGALGLMFKIYKEVLPTCDGYLQDGGRVHMKRLQKILDQLSTKIEKDAFEAEGVEELYLAGKRPDGQKARDALHQLERKKNGKRMTMTEHQAEIFNDIRDFLTGPPKLVASGCVLRFDYPFKPRDKSFVKKLTKDLALSHMLTWIEAQQTTELELIFRNVATEDTSEESELDEEALAARDRVLKKYENADIMPEEVDKEQVEREEKEQFDNALRQWKAEYYRDKMEINYENAQQMDALVGSYLIGIQWVLQYYYNGVASWGWFYPYHYAPKISDLSQIDRFQDHTFHLGEPFKPYEQLMGVLPTLSRKLLPPAYRELMTDYSSPIIDFYPKDFDTDMNGKKQNWEAIVKIPFIDETRLLEAMKSREHRLTKEEREMARFGESYRFVYDEALSQKDPKEWPVFQSPLPGVFPDIRPCFVRETLYTLPTLPSTGLRKGLLPGAKVGKEALAGFPSLDVIDHNFHIAHHNVRVFQQDSSNESVLISIKNRYKNASILELVKLFSYRSVYVGYPYLKQAAVIGLSNAESKIYVTVDGQGKKNYNEHHWDKAERDDWYNTAARLEHLRSKRFGLLVGDIDVVAHVCFMNGMHQTEDGAMVKQYMHPSLAEEVPFQTIVIKVANPDPRFTELPAPPVEQSHPVGSVCFFSSGKFKGNQTKVVGYTNGHVDVSMETFVNKARSSNPEFGHDAVTRQEREVSYAPAHAVARECGVSSLALSRLTSSLQVVERSGQRLNIGLNLKFESKGEKVSGYTRKNEAGYWEYSAKAVLLISAYIDAFPEFMGMLNSRKSGSMMDVSDFGWTEEGQKYLHSMREWLKTRKVHDLPRAPHHAQELHDDYVKLVEEYANRYQSMCDNEPKKSVMIKNIPRVNLIRPSDAPFRLENQAFNLGDRVVYATNTGIVPLGLKGTVVGFSDKVIDIVFDKPFLGGTNLDGRCQEMRGVALSSWQVINFSHERRQNRE</sequence>
<feature type="domain" description="5'-3' exoribonuclease 1 SH3-like" evidence="8">
    <location>
        <begin position="1088"/>
        <end position="1154"/>
    </location>
</feature>
<evidence type="ECO:0000259" key="9">
    <source>
        <dbReference type="Pfam" id="PF18332"/>
    </source>
</evidence>
<evidence type="ECO:0000256" key="1">
    <source>
        <dbReference type="ARBA" id="ARBA00022722"/>
    </source>
</evidence>
<dbReference type="EMBL" id="PJQM01001210">
    <property type="protein sequence ID" value="RCI02918.1"/>
    <property type="molecule type" value="Genomic_DNA"/>
</dbReference>
<dbReference type="GO" id="GO:0005634">
    <property type="term" value="C:nucleus"/>
    <property type="evidence" value="ECO:0007669"/>
    <property type="project" value="TreeGrafter"/>
</dbReference>
<name>A0A367KL81_RHIST</name>
<dbReference type="GO" id="GO:0016075">
    <property type="term" value="P:rRNA catabolic process"/>
    <property type="evidence" value="ECO:0007669"/>
    <property type="project" value="TreeGrafter"/>
</dbReference>
<dbReference type="Gene3D" id="2.170.260.40">
    <property type="match status" value="1"/>
</dbReference>
<dbReference type="Gene3D" id="1.25.40.1050">
    <property type="match status" value="1"/>
</dbReference>
<evidence type="ECO:0000256" key="3">
    <source>
        <dbReference type="ARBA" id="ARBA00022839"/>
    </source>
</evidence>
<proteinExistence type="inferred from homology"/>
<gene>
    <name evidence="11" type="ORF">CU098_009604</name>
</gene>
<dbReference type="InterPro" id="IPR047008">
    <property type="entry name" value="XRN1_SH3_sf"/>
</dbReference>
<dbReference type="GO" id="GO:0000956">
    <property type="term" value="P:nuclear-transcribed mRNA catabolic process"/>
    <property type="evidence" value="ECO:0007669"/>
    <property type="project" value="InterPro"/>
</dbReference>
<feature type="compositionally biased region" description="Basic residues" evidence="5">
    <location>
        <begin position="1"/>
        <end position="10"/>
    </location>
</feature>
<protein>
    <submittedName>
        <fullName evidence="11">Uncharacterized protein</fullName>
    </submittedName>
</protein>
<evidence type="ECO:0000256" key="4">
    <source>
        <dbReference type="ARBA" id="ARBA00038299"/>
    </source>
</evidence>
<keyword evidence="3" id="KW-0269">Exonuclease</keyword>
<dbReference type="InterPro" id="IPR041412">
    <property type="entry name" value="Xrn1_helical"/>
</dbReference>
<dbReference type="InterPro" id="IPR016494">
    <property type="entry name" value="5_3_exoribonuclease_1"/>
</dbReference>
<dbReference type="STRING" id="4846.A0A367KL81"/>
<evidence type="ECO:0000259" key="8">
    <source>
        <dbReference type="Pfam" id="PF18129"/>
    </source>
</evidence>
<comment type="caution">
    <text evidence="11">The sequence shown here is derived from an EMBL/GenBank/DDBJ whole genome shotgun (WGS) entry which is preliminary data.</text>
</comment>
<organism evidence="11 12">
    <name type="scientific">Rhizopus stolonifer</name>
    <name type="common">Rhizopus nigricans</name>
    <dbReference type="NCBI Taxonomy" id="4846"/>
    <lineage>
        <taxon>Eukaryota</taxon>
        <taxon>Fungi</taxon>
        <taxon>Fungi incertae sedis</taxon>
        <taxon>Mucoromycota</taxon>
        <taxon>Mucoromycotina</taxon>
        <taxon>Mucoromycetes</taxon>
        <taxon>Mucorales</taxon>
        <taxon>Mucorineae</taxon>
        <taxon>Rhizopodaceae</taxon>
        <taxon>Rhizopus</taxon>
    </lineage>
</organism>
<dbReference type="PANTHER" id="PTHR12341:SF7">
    <property type="entry name" value="5'-3' EXORIBONUCLEASE 1"/>
    <property type="match status" value="1"/>
</dbReference>
<feature type="domain" description="Xrn1 helical" evidence="7">
    <location>
        <begin position="179"/>
        <end position="595"/>
    </location>
</feature>
<evidence type="ECO:0000313" key="12">
    <source>
        <dbReference type="Proteomes" id="UP000253551"/>
    </source>
</evidence>
<dbReference type="InterPro" id="IPR004859">
    <property type="entry name" value="Xrn1_N"/>
</dbReference>
<keyword evidence="2" id="KW-0378">Hydrolase</keyword>
<dbReference type="AlphaFoldDB" id="A0A367KL81"/>
<dbReference type="InterPro" id="IPR027073">
    <property type="entry name" value="5_3_exoribonuclease"/>
</dbReference>
<dbReference type="GO" id="GO:0003723">
    <property type="term" value="F:RNA binding"/>
    <property type="evidence" value="ECO:0007669"/>
    <property type="project" value="TreeGrafter"/>
</dbReference>
<dbReference type="Pfam" id="PF03159">
    <property type="entry name" value="XRN_N"/>
    <property type="match status" value="1"/>
</dbReference>
<accession>A0A367KL81</accession>
<comment type="similarity">
    <text evidence="4">Belongs to the 5'-3' exonuclease family.</text>
</comment>
<feature type="region of interest" description="Disordered" evidence="5">
    <location>
        <begin position="1"/>
        <end position="36"/>
    </location>
</feature>
<feature type="domain" description="Exoribonuclease Xrn1 D2/D3" evidence="10">
    <location>
        <begin position="839"/>
        <end position="1063"/>
    </location>
</feature>
<dbReference type="Proteomes" id="UP000253551">
    <property type="component" value="Unassembled WGS sequence"/>
</dbReference>
<feature type="domain" description="5'-3' exoribonuclease 1 D1" evidence="9">
    <location>
        <begin position="645"/>
        <end position="834"/>
    </location>
</feature>
<evidence type="ECO:0000259" key="6">
    <source>
        <dbReference type="Pfam" id="PF03159"/>
    </source>
</evidence>
<feature type="compositionally biased region" description="Basic and acidic residues" evidence="5">
    <location>
        <begin position="11"/>
        <end position="28"/>
    </location>
</feature>
<reference evidence="11 12" key="1">
    <citation type="journal article" date="2018" name="G3 (Bethesda)">
        <title>Phylogenetic and Phylogenomic Definition of Rhizopus Species.</title>
        <authorList>
            <person name="Gryganskyi A.P."/>
            <person name="Golan J."/>
            <person name="Dolatabadi S."/>
            <person name="Mondo S."/>
            <person name="Robb S."/>
            <person name="Idnurm A."/>
            <person name="Muszewska A."/>
            <person name="Steczkiewicz K."/>
            <person name="Masonjones S."/>
            <person name="Liao H.L."/>
            <person name="Gajdeczka M.T."/>
            <person name="Anike F."/>
            <person name="Vuek A."/>
            <person name="Anishchenko I.M."/>
            <person name="Voigt K."/>
            <person name="de Hoog G.S."/>
            <person name="Smith M.E."/>
            <person name="Heitman J."/>
            <person name="Vilgalys R."/>
            <person name="Stajich J.E."/>
        </authorList>
    </citation>
    <scope>NUCLEOTIDE SEQUENCE [LARGE SCALE GENOMIC DNA]</scope>
    <source>
        <strain evidence="11 12">LSU 92-RS-03</strain>
    </source>
</reference>
<evidence type="ECO:0000256" key="5">
    <source>
        <dbReference type="SAM" id="MobiDB-lite"/>
    </source>
</evidence>
<dbReference type="Pfam" id="PF18334">
    <property type="entry name" value="XRN1_D2_D3"/>
    <property type="match status" value="1"/>
</dbReference>
<keyword evidence="12" id="KW-1185">Reference proteome</keyword>
<dbReference type="FunFam" id="3.40.50.12390:FF:000002">
    <property type="entry name" value="5'-3' exoribonuclease 1"/>
    <property type="match status" value="1"/>
</dbReference>
<dbReference type="InterPro" id="IPR041106">
    <property type="entry name" value="XRN1_D2_D3"/>
</dbReference>
<dbReference type="PANTHER" id="PTHR12341">
    <property type="entry name" value="5'-&gt;3' EXORIBONUCLEASE"/>
    <property type="match status" value="1"/>
</dbReference>
<dbReference type="Gene3D" id="2.30.30.750">
    <property type="match status" value="1"/>
</dbReference>
<dbReference type="InterPro" id="IPR047007">
    <property type="entry name" value="XRN1_D1_sf"/>
</dbReference>
<dbReference type="Pfam" id="PF18332">
    <property type="entry name" value="XRN1_D1"/>
    <property type="match status" value="1"/>
</dbReference>
<dbReference type="Pfam" id="PF18129">
    <property type="entry name" value="SH3_12"/>
    <property type="match status" value="1"/>
</dbReference>
<evidence type="ECO:0000256" key="2">
    <source>
        <dbReference type="ARBA" id="ARBA00022801"/>
    </source>
</evidence>
<dbReference type="Gene3D" id="3.40.50.12390">
    <property type="match status" value="1"/>
</dbReference>
<evidence type="ECO:0000259" key="7">
    <source>
        <dbReference type="Pfam" id="PF17846"/>
    </source>
</evidence>
<dbReference type="InterPro" id="IPR040992">
    <property type="entry name" value="XRN1_D1"/>
</dbReference>
<keyword evidence="1" id="KW-0540">Nuclease</keyword>
<evidence type="ECO:0000313" key="11">
    <source>
        <dbReference type="EMBL" id="RCI02918.1"/>
    </source>
</evidence>
<dbReference type="InterPro" id="IPR041385">
    <property type="entry name" value="SH3_12"/>
</dbReference>
<dbReference type="OrthoDB" id="372487at2759"/>
<dbReference type="CDD" id="cd18673">
    <property type="entry name" value="PIN_XRN1-2-like"/>
    <property type="match status" value="1"/>
</dbReference>
<dbReference type="PIRSF" id="PIRSF006743">
    <property type="entry name" value="Exonuclease_Xnr1"/>
    <property type="match status" value="1"/>
</dbReference>
<evidence type="ECO:0000259" key="10">
    <source>
        <dbReference type="Pfam" id="PF18334"/>
    </source>
</evidence>
<feature type="domain" description="Xrn1 N-terminal" evidence="6">
    <location>
        <begin position="1"/>
        <end position="134"/>
    </location>
</feature>
<dbReference type="Pfam" id="PF17846">
    <property type="entry name" value="XRN_M"/>
    <property type="match status" value="1"/>
</dbReference>